<dbReference type="SUPFAM" id="SSF49764">
    <property type="entry name" value="HSP20-like chaperones"/>
    <property type="match status" value="1"/>
</dbReference>
<dbReference type="Gene3D" id="2.60.40.790">
    <property type="match status" value="1"/>
</dbReference>
<evidence type="ECO:0000313" key="4">
    <source>
        <dbReference type="EMBL" id="QQG35759.1"/>
    </source>
</evidence>
<dbReference type="InterPro" id="IPR008978">
    <property type="entry name" value="HSP20-like_chaperone"/>
</dbReference>
<comment type="similarity">
    <text evidence="1 2">Belongs to the small heat shock protein (HSP20) family.</text>
</comment>
<dbReference type="EMBL" id="CP066681">
    <property type="protein sequence ID" value="QQG35759.1"/>
    <property type="molecule type" value="Genomic_DNA"/>
</dbReference>
<accession>A0A7T5R1F8</accession>
<reference evidence="4 5" key="1">
    <citation type="submission" date="2020-07" db="EMBL/GenBank/DDBJ databases">
        <title>Huge and variable diversity of episymbiotic CPR bacteria and DPANN archaea in groundwater ecosystems.</title>
        <authorList>
            <person name="He C.Y."/>
            <person name="Keren R."/>
            <person name="Whittaker M."/>
            <person name="Farag I.F."/>
            <person name="Doudna J."/>
            <person name="Cate J.H.D."/>
            <person name="Banfield J.F."/>
        </authorList>
    </citation>
    <scope>NUCLEOTIDE SEQUENCE [LARGE SCALE GENOMIC DNA]</scope>
    <source>
        <strain evidence="4">NC_groundwater_70_Ag_B-0.1um_54_66</strain>
    </source>
</reference>
<evidence type="ECO:0000256" key="2">
    <source>
        <dbReference type="RuleBase" id="RU003616"/>
    </source>
</evidence>
<gene>
    <name evidence="4" type="ORF">HYS17_09650</name>
</gene>
<feature type="domain" description="SHSP" evidence="3">
    <location>
        <begin position="51"/>
        <end position="165"/>
    </location>
</feature>
<dbReference type="Pfam" id="PF00011">
    <property type="entry name" value="HSP20"/>
    <property type="match status" value="1"/>
</dbReference>
<dbReference type="InterPro" id="IPR031107">
    <property type="entry name" value="Small_HSP"/>
</dbReference>
<protein>
    <submittedName>
        <fullName evidence="4">Hsp20/alpha crystallin family protein</fullName>
    </submittedName>
</protein>
<organism evidence="4 5">
    <name type="scientific">Micavibrio aeruginosavorus</name>
    <dbReference type="NCBI Taxonomy" id="349221"/>
    <lineage>
        <taxon>Bacteria</taxon>
        <taxon>Pseudomonadati</taxon>
        <taxon>Bdellovibrionota</taxon>
        <taxon>Bdellovibrionia</taxon>
        <taxon>Bdellovibrionales</taxon>
        <taxon>Pseudobdellovibrionaceae</taxon>
        <taxon>Micavibrio</taxon>
    </lineage>
</organism>
<dbReference type="AlphaFoldDB" id="A0A7T5R1F8"/>
<evidence type="ECO:0000259" key="3">
    <source>
        <dbReference type="PROSITE" id="PS01031"/>
    </source>
</evidence>
<dbReference type="CDD" id="cd06464">
    <property type="entry name" value="ACD_sHsps-like"/>
    <property type="match status" value="1"/>
</dbReference>
<dbReference type="PANTHER" id="PTHR11527">
    <property type="entry name" value="HEAT-SHOCK PROTEIN 20 FAMILY MEMBER"/>
    <property type="match status" value="1"/>
</dbReference>
<evidence type="ECO:0000313" key="5">
    <source>
        <dbReference type="Proteomes" id="UP000595362"/>
    </source>
</evidence>
<dbReference type="InterPro" id="IPR002068">
    <property type="entry name" value="A-crystallin/Hsp20_dom"/>
</dbReference>
<proteinExistence type="inferred from homology"/>
<name>A0A7T5R1F8_9BACT</name>
<dbReference type="PROSITE" id="PS01031">
    <property type="entry name" value="SHSP"/>
    <property type="match status" value="1"/>
</dbReference>
<dbReference type="Proteomes" id="UP000595362">
    <property type="component" value="Chromosome"/>
</dbReference>
<sequence>MTIRELTHWDRPNVSNRQGIFGQSPVSLQEEINRLFDHFYSGTQVRLTDWDKLPAASPAVNISENGKAFKVNVELAGMNPEDVDIEVTNGYLTLKGKKEEETKEEDENYLRREISYGSFYRAIALPEIADSRKAEASFKNGVLSVTVPKKVEAIEKPKKLQIKKAA</sequence>
<evidence type="ECO:0000256" key="1">
    <source>
        <dbReference type="PROSITE-ProRule" id="PRU00285"/>
    </source>
</evidence>